<name>A0A6A4GJR1_9AGAR</name>
<dbReference type="Proteomes" id="UP000799118">
    <property type="component" value="Unassembled WGS sequence"/>
</dbReference>
<accession>A0A6A4GJR1</accession>
<proteinExistence type="predicted"/>
<dbReference type="AlphaFoldDB" id="A0A6A4GJR1"/>
<organism evidence="1 2">
    <name type="scientific">Gymnopus androsaceus JB14</name>
    <dbReference type="NCBI Taxonomy" id="1447944"/>
    <lineage>
        <taxon>Eukaryota</taxon>
        <taxon>Fungi</taxon>
        <taxon>Dikarya</taxon>
        <taxon>Basidiomycota</taxon>
        <taxon>Agaricomycotina</taxon>
        <taxon>Agaricomycetes</taxon>
        <taxon>Agaricomycetidae</taxon>
        <taxon>Agaricales</taxon>
        <taxon>Marasmiineae</taxon>
        <taxon>Omphalotaceae</taxon>
        <taxon>Gymnopus</taxon>
    </lineage>
</organism>
<evidence type="ECO:0000313" key="2">
    <source>
        <dbReference type="Proteomes" id="UP000799118"/>
    </source>
</evidence>
<evidence type="ECO:0000313" key="1">
    <source>
        <dbReference type="EMBL" id="KAE9385929.1"/>
    </source>
</evidence>
<gene>
    <name evidence="1" type="ORF">BT96DRAFT_561877</name>
</gene>
<keyword evidence="2" id="KW-1185">Reference proteome</keyword>
<dbReference type="EMBL" id="ML769930">
    <property type="protein sequence ID" value="KAE9385929.1"/>
    <property type="molecule type" value="Genomic_DNA"/>
</dbReference>
<reference evidence="1" key="1">
    <citation type="journal article" date="2019" name="Environ. Microbiol.">
        <title>Fungal ecological strategies reflected in gene transcription - a case study of two litter decomposers.</title>
        <authorList>
            <person name="Barbi F."/>
            <person name="Kohler A."/>
            <person name="Barry K."/>
            <person name="Baskaran P."/>
            <person name="Daum C."/>
            <person name="Fauchery L."/>
            <person name="Ihrmark K."/>
            <person name="Kuo A."/>
            <person name="LaButti K."/>
            <person name="Lipzen A."/>
            <person name="Morin E."/>
            <person name="Grigoriev I.V."/>
            <person name="Henrissat B."/>
            <person name="Lindahl B."/>
            <person name="Martin F."/>
        </authorList>
    </citation>
    <scope>NUCLEOTIDE SEQUENCE</scope>
    <source>
        <strain evidence="1">JB14</strain>
    </source>
</reference>
<protein>
    <submittedName>
        <fullName evidence="1">Uncharacterized protein</fullName>
    </submittedName>
</protein>
<sequence>MYLVVLHSHTCVISPIISEDIYAHQYNIFTYSKNFVISFPKCTENCKFKCKCDLDCFSPWP</sequence>